<feature type="region of interest" description="Disordered" evidence="1">
    <location>
        <begin position="1"/>
        <end position="72"/>
    </location>
</feature>
<proteinExistence type="predicted"/>
<dbReference type="RefSeq" id="WP_358350764.1">
    <property type="nucleotide sequence ID" value="NZ_JBEZFP010000013.1"/>
</dbReference>
<name>A0ABV3DCB8_9ACTN</name>
<accession>A0ABV3DCB8</accession>
<protein>
    <submittedName>
        <fullName evidence="2">DUF5304 family protein</fullName>
    </submittedName>
</protein>
<feature type="compositionally biased region" description="Basic and acidic residues" evidence="1">
    <location>
        <begin position="28"/>
        <end position="72"/>
    </location>
</feature>
<dbReference type="InterPro" id="IPR035183">
    <property type="entry name" value="DUF5304"/>
</dbReference>
<dbReference type="Pfam" id="PF17230">
    <property type="entry name" value="DUF5304"/>
    <property type="match status" value="1"/>
</dbReference>
<gene>
    <name evidence="2" type="ORF">AB0C36_07745</name>
</gene>
<feature type="region of interest" description="Disordered" evidence="1">
    <location>
        <begin position="148"/>
        <end position="180"/>
    </location>
</feature>
<evidence type="ECO:0000313" key="2">
    <source>
        <dbReference type="EMBL" id="MEU8133385.1"/>
    </source>
</evidence>
<sequence length="180" mass="19106">MKSTDGSDDPWAGVADPVPGARSGRAGDAPDDRQDDGGDASRDDGPGGGHDGGHDGGRPRPESADRLAEEARRLAEAVAAQLGGVREEVREKVVEPLIRRHPEAAAHLGAAGAELLAAYRSFVADKERRWASRAAPAQRVDIDIELDADFDENPADGSHGKRLDDRLPDDRRGQEPPQGD</sequence>
<evidence type="ECO:0000313" key="3">
    <source>
        <dbReference type="Proteomes" id="UP001551482"/>
    </source>
</evidence>
<organism evidence="2 3">
    <name type="scientific">Streptodolium elevatio</name>
    <dbReference type="NCBI Taxonomy" id="3157996"/>
    <lineage>
        <taxon>Bacteria</taxon>
        <taxon>Bacillati</taxon>
        <taxon>Actinomycetota</taxon>
        <taxon>Actinomycetes</taxon>
        <taxon>Kitasatosporales</taxon>
        <taxon>Streptomycetaceae</taxon>
        <taxon>Streptodolium</taxon>
    </lineage>
</organism>
<keyword evidence="3" id="KW-1185">Reference proteome</keyword>
<evidence type="ECO:0000256" key="1">
    <source>
        <dbReference type="SAM" id="MobiDB-lite"/>
    </source>
</evidence>
<feature type="compositionally biased region" description="Basic and acidic residues" evidence="1">
    <location>
        <begin position="158"/>
        <end position="174"/>
    </location>
</feature>
<reference evidence="2 3" key="1">
    <citation type="submission" date="2024-06" db="EMBL/GenBank/DDBJ databases">
        <title>The Natural Products Discovery Center: Release of the First 8490 Sequenced Strains for Exploring Actinobacteria Biosynthetic Diversity.</title>
        <authorList>
            <person name="Kalkreuter E."/>
            <person name="Kautsar S.A."/>
            <person name="Yang D."/>
            <person name="Bader C.D."/>
            <person name="Teijaro C.N."/>
            <person name="Fluegel L."/>
            <person name="Davis C.M."/>
            <person name="Simpson J.R."/>
            <person name="Lauterbach L."/>
            <person name="Steele A.D."/>
            <person name="Gui C."/>
            <person name="Meng S."/>
            <person name="Li G."/>
            <person name="Viehrig K."/>
            <person name="Ye F."/>
            <person name="Su P."/>
            <person name="Kiefer A.F."/>
            <person name="Nichols A."/>
            <person name="Cepeda A.J."/>
            <person name="Yan W."/>
            <person name="Fan B."/>
            <person name="Jiang Y."/>
            <person name="Adhikari A."/>
            <person name="Zheng C.-J."/>
            <person name="Schuster L."/>
            <person name="Cowan T.M."/>
            <person name="Smanski M.J."/>
            <person name="Chevrette M.G."/>
            <person name="De Carvalho L.P.S."/>
            <person name="Shen B."/>
        </authorList>
    </citation>
    <scope>NUCLEOTIDE SEQUENCE [LARGE SCALE GENOMIC DNA]</scope>
    <source>
        <strain evidence="2 3">NPDC048946</strain>
    </source>
</reference>
<comment type="caution">
    <text evidence="2">The sequence shown here is derived from an EMBL/GenBank/DDBJ whole genome shotgun (WGS) entry which is preliminary data.</text>
</comment>
<dbReference type="EMBL" id="JBEZFP010000013">
    <property type="protein sequence ID" value="MEU8133385.1"/>
    <property type="molecule type" value="Genomic_DNA"/>
</dbReference>
<dbReference type="Proteomes" id="UP001551482">
    <property type="component" value="Unassembled WGS sequence"/>
</dbReference>